<dbReference type="InterPro" id="IPR036188">
    <property type="entry name" value="FAD/NAD-bd_sf"/>
</dbReference>
<reference evidence="2 3" key="1">
    <citation type="submission" date="2019-01" db="EMBL/GenBank/DDBJ databases">
        <title>Whole Genome of Ornithobacterium rhinotracheale FARPER-174b.</title>
        <authorList>
            <person name="Tataje-Lavanda L.A."/>
            <person name="Montalvan A."/>
            <person name="Montesinos R."/>
            <person name="Zimic M."/>
            <person name="Fernandez-Sanchez M."/>
            <person name="Fernandez-Diaz M."/>
        </authorList>
    </citation>
    <scope>NUCLEOTIDE SEQUENCE [LARGE SCALE GENOMIC DNA]</scope>
    <source>
        <strain evidence="2 3">FARPER-174b</strain>
    </source>
</reference>
<evidence type="ECO:0000259" key="1">
    <source>
        <dbReference type="Pfam" id="PF01266"/>
    </source>
</evidence>
<dbReference type="Gene3D" id="3.50.50.60">
    <property type="entry name" value="FAD/NAD(P)-binding domain"/>
    <property type="match status" value="1"/>
</dbReference>
<dbReference type="OrthoDB" id="214253at2"/>
<dbReference type="Pfam" id="PF01266">
    <property type="entry name" value="DAO"/>
    <property type="match status" value="1"/>
</dbReference>
<dbReference type="Gene3D" id="3.30.9.10">
    <property type="entry name" value="D-Amino Acid Oxidase, subunit A, domain 2"/>
    <property type="match status" value="1"/>
</dbReference>
<organism evidence="2 3">
    <name type="scientific">Ornithobacterium rhinotracheale</name>
    <dbReference type="NCBI Taxonomy" id="28251"/>
    <lineage>
        <taxon>Bacteria</taxon>
        <taxon>Pseudomonadati</taxon>
        <taxon>Bacteroidota</taxon>
        <taxon>Flavobacteriia</taxon>
        <taxon>Flavobacteriales</taxon>
        <taxon>Weeksellaceae</taxon>
        <taxon>Ornithobacterium</taxon>
    </lineage>
</organism>
<dbReference type="SUPFAM" id="SSF54373">
    <property type="entry name" value="FAD-linked reductases, C-terminal domain"/>
    <property type="match status" value="1"/>
</dbReference>
<dbReference type="RefSeq" id="WP_128501011.1">
    <property type="nucleotide sequence ID" value="NZ_CP035107.1"/>
</dbReference>
<evidence type="ECO:0000313" key="2">
    <source>
        <dbReference type="EMBL" id="QAR30523.1"/>
    </source>
</evidence>
<dbReference type="EMBL" id="CP035107">
    <property type="protein sequence ID" value="QAR30523.1"/>
    <property type="molecule type" value="Genomic_DNA"/>
</dbReference>
<accession>A0A410JQU2</accession>
<dbReference type="AlphaFoldDB" id="A0A410JQU2"/>
<name>A0A410JQU2_ORNRH</name>
<dbReference type="PANTHER" id="PTHR13847">
    <property type="entry name" value="SARCOSINE DEHYDROGENASE-RELATED"/>
    <property type="match status" value="1"/>
</dbReference>
<proteinExistence type="predicted"/>
<sequence length="343" mass="39725">MKTQYILVGYGLANVCFAKYCVENKQSFVIFDDQKITASNVAAGVVNPIVLKRFTPVWQAIEQMDLLKKTFGEFTELLGNKYFHEMPIYRVLANDKEAEIWHRKIQENTILEKYLAPKIIDNKYESLKAEHGFGAMNETGYVDITQLLADFKNQYKEHFRNEKFDYTQLNVDNNTYQDLTFDKIVFAEGTKVLQNPYFGFIPVVPNKGQVLKVRTEEPLPHAIVKSKCFLMPIGENEYYVGATYNREFQNEEATLEDRQKLQEQLEHFYTKRYQIIDEKVGTRPTVPDRRPIIGQHPEHPALYVLNGLGTRGTFNGPAMAKALYEAIEQGAEIDPQINIRRFL</sequence>
<evidence type="ECO:0000313" key="3">
    <source>
        <dbReference type="Proteomes" id="UP000287701"/>
    </source>
</evidence>
<protein>
    <submittedName>
        <fullName evidence="2">FAD-dependent oxidoreductase</fullName>
    </submittedName>
</protein>
<dbReference type="Proteomes" id="UP000287701">
    <property type="component" value="Chromosome"/>
</dbReference>
<gene>
    <name evidence="2" type="ORF">EQP59_03705</name>
</gene>
<dbReference type="InterPro" id="IPR006076">
    <property type="entry name" value="FAD-dep_OxRdtase"/>
</dbReference>
<feature type="domain" description="FAD dependent oxidoreductase" evidence="1">
    <location>
        <begin position="8"/>
        <end position="324"/>
    </location>
</feature>
<dbReference type="GO" id="GO:0005737">
    <property type="term" value="C:cytoplasm"/>
    <property type="evidence" value="ECO:0007669"/>
    <property type="project" value="TreeGrafter"/>
</dbReference>
<dbReference type="SUPFAM" id="SSF51971">
    <property type="entry name" value="Nucleotide-binding domain"/>
    <property type="match status" value="1"/>
</dbReference>